<keyword evidence="3" id="KW-1185">Reference proteome</keyword>
<evidence type="ECO:0000259" key="1">
    <source>
        <dbReference type="Pfam" id="PF07700"/>
    </source>
</evidence>
<feature type="domain" description="Heme NO-binding" evidence="1">
    <location>
        <begin position="2"/>
        <end position="162"/>
    </location>
</feature>
<evidence type="ECO:0000313" key="2">
    <source>
        <dbReference type="EMBL" id="RRQ52681.1"/>
    </source>
</evidence>
<sequence length="181" mass="20134">MYGMIHRAMRQMVHEELGEEAWLALEQKLAIGPTELLTGMVYDDALTMQIVAEAAARLNLSVEQCLFAFGQYWVRFAGQGSLSSIMKFTGQNLASFISNLDRLHLAVGAAMPGARLPSFATLENAPGHLVVEYRSDRAGLESFVLGLLQGLMDRFQARGDIEVLHRGEKSILFDIRYQDRG</sequence>
<accession>A0A3R8WLJ6</accession>
<dbReference type="RefSeq" id="WP_125230695.1">
    <property type="nucleotide sequence ID" value="NZ_RWJI01000001.1"/>
</dbReference>
<comment type="caution">
    <text evidence="2">The sequence shown here is derived from an EMBL/GenBank/DDBJ whole genome shotgun (WGS) entry which is preliminary data.</text>
</comment>
<dbReference type="PANTHER" id="PTHR45655:SF13">
    <property type="entry name" value="SOLUBLE GUANYLATE CYCLASE GCY-32-RELATED"/>
    <property type="match status" value="1"/>
</dbReference>
<proteinExistence type="predicted"/>
<gene>
    <name evidence="2" type="ORF">D7D48_07610</name>
</gene>
<dbReference type="InterPro" id="IPR038158">
    <property type="entry name" value="H-NOX_domain_sf"/>
</dbReference>
<dbReference type="OrthoDB" id="7266652at2"/>
<dbReference type="EMBL" id="RWJI01000001">
    <property type="protein sequence ID" value="RRQ52681.1"/>
    <property type="molecule type" value="Genomic_DNA"/>
</dbReference>
<protein>
    <recommendedName>
        <fullName evidence="1">Heme NO-binding domain-containing protein</fullName>
    </recommendedName>
</protein>
<dbReference type="InterPro" id="IPR024096">
    <property type="entry name" value="NO_sig/Golgi_transp_ligand-bd"/>
</dbReference>
<dbReference type="Gene3D" id="3.90.1520.10">
    <property type="entry name" value="H-NOX domain"/>
    <property type="match status" value="1"/>
</dbReference>
<dbReference type="InterPro" id="IPR011644">
    <property type="entry name" value="Heme_NO-bd"/>
</dbReference>
<name>A0A3R8WLJ6_9SPHN</name>
<evidence type="ECO:0000313" key="3">
    <source>
        <dbReference type="Proteomes" id="UP000268553"/>
    </source>
</evidence>
<reference evidence="2 3" key="1">
    <citation type="submission" date="2018-12" db="EMBL/GenBank/DDBJ databases">
        <authorList>
            <person name="Kim S.-J."/>
            <person name="Jung G.-Y."/>
        </authorList>
    </citation>
    <scope>NUCLEOTIDE SEQUENCE [LARGE SCALE GENOMIC DNA]</scope>
    <source>
        <strain evidence="2 3">03SU3-P</strain>
    </source>
</reference>
<dbReference type="Pfam" id="PF07700">
    <property type="entry name" value="HNOB"/>
    <property type="match status" value="1"/>
</dbReference>
<dbReference type="AlphaFoldDB" id="A0A3R8WLJ6"/>
<organism evidence="2 3">
    <name type="scientific">Sphingorhabdus wooponensis</name>
    <dbReference type="NCBI Taxonomy" id="940136"/>
    <lineage>
        <taxon>Bacteria</taxon>
        <taxon>Pseudomonadati</taxon>
        <taxon>Pseudomonadota</taxon>
        <taxon>Alphaproteobacteria</taxon>
        <taxon>Sphingomonadales</taxon>
        <taxon>Sphingomonadaceae</taxon>
        <taxon>Sphingorhabdus</taxon>
    </lineage>
</organism>
<dbReference type="PANTHER" id="PTHR45655">
    <property type="entry name" value="GUANYLATE CYCLASE SOLUBLE SUBUNIT BETA-2"/>
    <property type="match status" value="1"/>
</dbReference>
<dbReference type="SUPFAM" id="SSF111126">
    <property type="entry name" value="Ligand-binding domain in the NO signalling and Golgi transport"/>
    <property type="match status" value="1"/>
</dbReference>
<dbReference type="Proteomes" id="UP000268553">
    <property type="component" value="Unassembled WGS sequence"/>
</dbReference>
<dbReference type="GO" id="GO:0020037">
    <property type="term" value="F:heme binding"/>
    <property type="evidence" value="ECO:0007669"/>
    <property type="project" value="InterPro"/>
</dbReference>